<dbReference type="Proteomes" id="UP000501568">
    <property type="component" value="Chromosome"/>
</dbReference>
<dbReference type="GO" id="GO:0044780">
    <property type="term" value="P:bacterial-type flagellum assembly"/>
    <property type="evidence" value="ECO:0007669"/>
    <property type="project" value="InterPro"/>
</dbReference>
<evidence type="ECO:0000313" key="2">
    <source>
        <dbReference type="Proteomes" id="UP000501568"/>
    </source>
</evidence>
<accession>A0A6G6Y4Q0</accession>
<keyword evidence="1" id="KW-0966">Cell projection</keyword>
<keyword evidence="1" id="KW-0969">Cilium</keyword>
<dbReference type="KEGG" id="spzr:G5C33_07755"/>
<reference evidence="1 2" key="1">
    <citation type="submission" date="2020-02" db="EMBL/GenBank/DDBJ databases">
        <authorList>
            <person name="Zheng R.K."/>
            <person name="Sun C.M."/>
        </authorList>
    </citation>
    <scope>NUCLEOTIDE SEQUENCE [LARGE SCALE GENOMIC DNA]</scope>
    <source>
        <strain evidence="2">zrk23</strain>
    </source>
</reference>
<gene>
    <name evidence="1" type="ORF">G5C33_07755</name>
</gene>
<evidence type="ECO:0000313" key="1">
    <source>
        <dbReference type="EMBL" id="QIG79698.1"/>
    </source>
</evidence>
<sequence>MTDTLCDAMHSLAALMEEETEILTRSPFTRELPEIANAKIRLTGRIESEVARLSREAGNWMEVLDAEARALLTEASLRLRDASAVNARVLSRQIELSVEMMAAINAEAKRLTGTRSQTYGARGGLQGIDAPAPISINAKL</sequence>
<proteinExistence type="predicted"/>
<protein>
    <submittedName>
        <fullName evidence="1">Flagellar protein FlgN</fullName>
    </submittedName>
</protein>
<dbReference type="InterPro" id="IPR036679">
    <property type="entry name" value="FlgN-like_sf"/>
</dbReference>
<dbReference type="AlphaFoldDB" id="A0A6G6Y4Q0"/>
<name>A0A6G6Y4Q0_9SPHN</name>
<dbReference type="SUPFAM" id="SSF140566">
    <property type="entry name" value="FlgN-like"/>
    <property type="match status" value="1"/>
</dbReference>
<keyword evidence="1" id="KW-0282">Flagellum</keyword>
<organism evidence="1 2">
    <name type="scientific">Stakelama tenebrarum</name>
    <dbReference type="NCBI Taxonomy" id="2711215"/>
    <lineage>
        <taxon>Bacteria</taxon>
        <taxon>Pseudomonadati</taxon>
        <taxon>Pseudomonadota</taxon>
        <taxon>Alphaproteobacteria</taxon>
        <taxon>Sphingomonadales</taxon>
        <taxon>Sphingomonadaceae</taxon>
        <taxon>Stakelama</taxon>
    </lineage>
</organism>
<dbReference type="EMBL" id="CP049109">
    <property type="protein sequence ID" value="QIG79698.1"/>
    <property type="molecule type" value="Genomic_DNA"/>
</dbReference>
<dbReference type="RefSeq" id="WP_165326698.1">
    <property type="nucleotide sequence ID" value="NZ_CP049109.1"/>
</dbReference>
<keyword evidence="2" id="KW-1185">Reference proteome</keyword>